<gene>
    <name evidence="1" type="ORF">SCALOS_LOCUS2830</name>
</gene>
<evidence type="ECO:0000313" key="2">
    <source>
        <dbReference type="Proteomes" id="UP000789860"/>
    </source>
</evidence>
<name>A0ACA9KSN7_9GLOM</name>
<dbReference type="EMBL" id="CAJVPM010002697">
    <property type="protein sequence ID" value="CAG8491088.1"/>
    <property type="molecule type" value="Genomic_DNA"/>
</dbReference>
<reference evidence="1" key="1">
    <citation type="submission" date="2021-06" db="EMBL/GenBank/DDBJ databases">
        <authorList>
            <person name="Kallberg Y."/>
            <person name="Tangrot J."/>
            <person name="Rosling A."/>
        </authorList>
    </citation>
    <scope>NUCLEOTIDE SEQUENCE</scope>
    <source>
        <strain evidence="1">AU212A</strain>
    </source>
</reference>
<protein>
    <submittedName>
        <fullName evidence="1">7914_t:CDS:1</fullName>
    </submittedName>
</protein>
<keyword evidence="2" id="KW-1185">Reference proteome</keyword>
<accession>A0ACA9KSN7</accession>
<sequence>MLYRSYILRFFSVLNTSPTQNIHRSYLSTLSSQDGQYSETYTTKQPHYVEAVHEKTVSSFPKSHMMISTVQGAFLKLLVQVSKVTKVLELGTFTGYSALCMAEGLKERGPEAKIVTLEKNPIHFKAAKENIESSGLGHLIELKHGDATDLLLNIDNSVQYDLIFIDADKSNYINYYNTILERNLLSDDGVIVADNVLFYGYVSQVAKINDTSQIPSAAKHLHLFNEHVVNDWRTTQVLLPCFDGLMLIRKK</sequence>
<comment type="caution">
    <text evidence="1">The sequence shown here is derived from an EMBL/GenBank/DDBJ whole genome shotgun (WGS) entry which is preliminary data.</text>
</comment>
<organism evidence="1 2">
    <name type="scientific">Scutellospora calospora</name>
    <dbReference type="NCBI Taxonomy" id="85575"/>
    <lineage>
        <taxon>Eukaryota</taxon>
        <taxon>Fungi</taxon>
        <taxon>Fungi incertae sedis</taxon>
        <taxon>Mucoromycota</taxon>
        <taxon>Glomeromycotina</taxon>
        <taxon>Glomeromycetes</taxon>
        <taxon>Diversisporales</taxon>
        <taxon>Gigasporaceae</taxon>
        <taxon>Scutellospora</taxon>
    </lineage>
</organism>
<dbReference type="Proteomes" id="UP000789860">
    <property type="component" value="Unassembled WGS sequence"/>
</dbReference>
<proteinExistence type="predicted"/>
<evidence type="ECO:0000313" key="1">
    <source>
        <dbReference type="EMBL" id="CAG8491088.1"/>
    </source>
</evidence>